<accession>A0A8J2NV19</accession>
<feature type="compositionally biased region" description="Basic residues" evidence="1">
    <location>
        <begin position="50"/>
        <end position="59"/>
    </location>
</feature>
<evidence type="ECO:0000313" key="2">
    <source>
        <dbReference type="EMBL" id="CAG7727518.1"/>
    </source>
</evidence>
<proteinExistence type="predicted"/>
<gene>
    <name evidence="2" type="ORF">AFUS01_LOCUS16354</name>
</gene>
<feature type="non-terminal residue" evidence="2">
    <location>
        <position position="99"/>
    </location>
</feature>
<dbReference type="EMBL" id="CAJVCH010149639">
    <property type="protein sequence ID" value="CAG7727518.1"/>
    <property type="molecule type" value="Genomic_DNA"/>
</dbReference>
<sequence>GLAAGTLLYVCFFEIFASEGRHLRVKSFHILIAMVGFVLMASLELMGGHKHGSNGHSHLHSNQTLTGHEDHDHDAHAPQGFHGHEDEDHHHDHNHEHSH</sequence>
<organism evidence="2 3">
    <name type="scientific">Allacma fusca</name>
    <dbReference type="NCBI Taxonomy" id="39272"/>
    <lineage>
        <taxon>Eukaryota</taxon>
        <taxon>Metazoa</taxon>
        <taxon>Ecdysozoa</taxon>
        <taxon>Arthropoda</taxon>
        <taxon>Hexapoda</taxon>
        <taxon>Collembola</taxon>
        <taxon>Symphypleona</taxon>
        <taxon>Sminthuridae</taxon>
        <taxon>Allacma</taxon>
    </lineage>
</organism>
<comment type="caution">
    <text evidence="2">The sequence shown here is derived from an EMBL/GenBank/DDBJ whole genome shotgun (WGS) entry which is preliminary data.</text>
</comment>
<protein>
    <submittedName>
        <fullName evidence="2">Uncharacterized protein</fullName>
    </submittedName>
</protein>
<feature type="compositionally biased region" description="Basic and acidic residues" evidence="1">
    <location>
        <begin position="67"/>
        <end position="99"/>
    </location>
</feature>
<name>A0A8J2NV19_9HEXA</name>
<dbReference type="OrthoDB" id="448280at2759"/>
<dbReference type="Proteomes" id="UP000708208">
    <property type="component" value="Unassembled WGS sequence"/>
</dbReference>
<dbReference type="AlphaFoldDB" id="A0A8J2NV19"/>
<evidence type="ECO:0000256" key="1">
    <source>
        <dbReference type="SAM" id="MobiDB-lite"/>
    </source>
</evidence>
<evidence type="ECO:0000313" key="3">
    <source>
        <dbReference type="Proteomes" id="UP000708208"/>
    </source>
</evidence>
<reference evidence="2" key="1">
    <citation type="submission" date="2021-06" db="EMBL/GenBank/DDBJ databases">
        <authorList>
            <person name="Hodson N. C."/>
            <person name="Mongue J. A."/>
            <person name="Jaron S. K."/>
        </authorList>
    </citation>
    <scope>NUCLEOTIDE SEQUENCE</scope>
</reference>
<feature type="region of interest" description="Disordered" evidence="1">
    <location>
        <begin position="50"/>
        <end position="99"/>
    </location>
</feature>
<keyword evidence="3" id="KW-1185">Reference proteome</keyword>